<reference evidence="1" key="2">
    <citation type="submission" date="2020-07" db="EMBL/GenBank/DDBJ databases">
        <authorList>
            <person name="Vera ALvarez R."/>
            <person name="Arias-Moreno D.M."/>
            <person name="Jimenez-Jacinto V."/>
            <person name="Jimenez-Bremont J.F."/>
            <person name="Swaminathan K."/>
            <person name="Moose S.P."/>
            <person name="Guerrero-Gonzalez M.L."/>
            <person name="Marino-Ramirez L."/>
            <person name="Landsman D."/>
            <person name="Rodriguez-Kessler M."/>
            <person name="Delgado-Sanchez P."/>
        </authorList>
    </citation>
    <scope>NUCLEOTIDE SEQUENCE</scope>
    <source>
        <tissue evidence="1">Cladode</tissue>
    </source>
</reference>
<name>A0A7C9D4R6_OPUST</name>
<protein>
    <submittedName>
        <fullName evidence="1">Uncharacterized protein</fullName>
    </submittedName>
</protein>
<proteinExistence type="predicted"/>
<organism evidence="1">
    <name type="scientific">Opuntia streptacantha</name>
    <name type="common">Prickly pear cactus</name>
    <name type="synonym">Opuntia cardona</name>
    <dbReference type="NCBI Taxonomy" id="393608"/>
    <lineage>
        <taxon>Eukaryota</taxon>
        <taxon>Viridiplantae</taxon>
        <taxon>Streptophyta</taxon>
        <taxon>Embryophyta</taxon>
        <taxon>Tracheophyta</taxon>
        <taxon>Spermatophyta</taxon>
        <taxon>Magnoliopsida</taxon>
        <taxon>eudicotyledons</taxon>
        <taxon>Gunneridae</taxon>
        <taxon>Pentapetalae</taxon>
        <taxon>Caryophyllales</taxon>
        <taxon>Cactineae</taxon>
        <taxon>Cactaceae</taxon>
        <taxon>Opuntioideae</taxon>
        <taxon>Opuntia</taxon>
    </lineage>
</organism>
<dbReference type="AlphaFoldDB" id="A0A7C9D4R6"/>
<dbReference type="EMBL" id="GISG01087589">
    <property type="protein sequence ID" value="MBA4633606.1"/>
    <property type="molecule type" value="Transcribed_RNA"/>
</dbReference>
<sequence length="139" mass="15239">MSSWGFGKGQFTEIIGILSTSPRSSSCWEVDLKLDVDVDVEVGILPIELCFASLCKTFLNLSPISLSLSPGHRQGRILQGSSTTCCADRYLISCSNCTRGSAIRFQSRTTAMVVSPKTGDDFSISQRIKETECLHRLQI</sequence>
<evidence type="ECO:0000313" key="1">
    <source>
        <dbReference type="EMBL" id="MBA4633606.1"/>
    </source>
</evidence>
<reference evidence="1" key="1">
    <citation type="journal article" date="2013" name="J. Plant Res.">
        <title>Effect of fungi and light on seed germination of three Opuntia species from semiarid lands of central Mexico.</title>
        <authorList>
            <person name="Delgado-Sanchez P."/>
            <person name="Jimenez-Bremont J.F."/>
            <person name="Guerrero-Gonzalez Mde L."/>
            <person name="Flores J."/>
        </authorList>
    </citation>
    <scope>NUCLEOTIDE SEQUENCE</scope>
    <source>
        <tissue evidence="1">Cladode</tissue>
    </source>
</reference>
<accession>A0A7C9D4R6</accession>